<organism evidence="2 3">
    <name type="scientific">Mytilus galloprovincialis</name>
    <name type="common">Mediterranean mussel</name>
    <dbReference type="NCBI Taxonomy" id="29158"/>
    <lineage>
        <taxon>Eukaryota</taxon>
        <taxon>Metazoa</taxon>
        <taxon>Spiralia</taxon>
        <taxon>Lophotrochozoa</taxon>
        <taxon>Mollusca</taxon>
        <taxon>Bivalvia</taxon>
        <taxon>Autobranchia</taxon>
        <taxon>Pteriomorphia</taxon>
        <taxon>Mytilida</taxon>
        <taxon>Mytiloidea</taxon>
        <taxon>Mytilidae</taxon>
        <taxon>Mytilinae</taxon>
        <taxon>Mytilus</taxon>
    </lineage>
</organism>
<dbReference type="PANTHER" id="PTHR47331:SF1">
    <property type="entry name" value="GAG-LIKE PROTEIN"/>
    <property type="match status" value="1"/>
</dbReference>
<dbReference type="Gene3D" id="2.60.120.40">
    <property type="match status" value="1"/>
</dbReference>
<dbReference type="SMART" id="SM00110">
    <property type="entry name" value="C1Q"/>
    <property type="match status" value="1"/>
</dbReference>
<dbReference type="Pfam" id="PF00078">
    <property type="entry name" value="RVT_1"/>
    <property type="match status" value="1"/>
</dbReference>
<dbReference type="EMBL" id="UYJE01002411">
    <property type="protein sequence ID" value="VDI10553.1"/>
    <property type="molecule type" value="Genomic_DNA"/>
</dbReference>
<dbReference type="AlphaFoldDB" id="A0A8B6CWK4"/>
<gene>
    <name evidence="2" type="ORF">MGAL_10B004635</name>
</gene>
<dbReference type="PANTHER" id="PTHR47331">
    <property type="entry name" value="PHD-TYPE DOMAIN-CONTAINING PROTEIN"/>
    <property type="match status" value="1"/>
</dbReference>
<dbReference type="InterPro" id="IPR000477">
    <property type="entry name" value="RT_dom"/>
</dbReference>
<dbReference type="InterPro" id="IPR043128">
    <property type="entry name" value="Rev_trsase/Diguanyl_cyclase"/>
</dbReference>
<dbReference type="InterPro" id="IPR001073">
    <property type="entry name" value="C1q_dom"/>
</dbReference>
<protein>
    <recommendedName>
        <fullName evidence="1">C1q domain-containing protein</fullName>
    </recommendedName>
</protein>
<accession>A0A8B6CWK4</accession>
<feature type="domain" description="C1q" evidence="1">
    <location>
        <begin position="130"/>
        <end position="267"/>
    </location>
</feature>
<dbReference type="SUPFAM" id="SSF49842">
    <property type="entry name" value="TNF-like"/>
    <property type="match status" value="1"/>
</dbReference>
<keyword evidence="3" id="KW-1185">Reference proteome</keyword>
<evidence type="ECO:0000313" key="2">
    <source>
        <dbReference type="EMBL" id="VDI10553.1"/>
    </source>
</evidence>
<dbReference type="InterPro" id="IPR008983">
    <property type="entry name" value="Tumour_necrosis_fac-like_dom"/>
</dbReference>
<evidence type="ECO:0000259" key="1">
    <source>
        <dbReference type="PROSITE" id="PS50871"/>
    </source>
</evidence>
<dbReference type="PROSITE" id="PS50871">
    <property type="entry name" value="C1Q"/>
    <property type="match status" value="1"/>
</dbReference>
<dbReference type="CDD" id="cd01644">
    <property type="entry name" value="RT_pepA17"/>
    <property type="match status" value="1"/>
</dbReference>
<dbReference type="OrthoDB" id="6145496at2759"/>
<dbReference type="Pfam" id="PF00386">
    <property type="entry name" value="C1q"/>
    <property type="match status" value="1"/>
</dbReference>
<reference evidence="2" key="1">
    <citation type="submission" date="2018-11" db="EMBL/GenBank/DDBJ databases">
        <authorList>
            <person name="Alioto T."/>
            <person name="Alioto T."/>
        </authorList>
    </citation>
    <scope>NUCLEOTIDE SEQUENCE</scope>
</reference>
<dbReference type="SUPFAM" id="SSF56672">
    <property type="entry name" value="DNA/RNA polymerases"/>
    <property type="match status" value="1"/>
</dbReference>
<dbReference type="Proteomes" id="UP000596742">
    <property type="component" value="Unassembled WGS sequence"/>
</dbReference>
<dbReference type="Gene3D" id="3.10.10.10">
    <property type="entry name" value="HIV Type 1 Reverse Transcriptase, subunit A, domain 1"/>
    <property type="match status" value="1"/>
</dbReference>
<dbReference type="Gene3D" id="3.30.70.270">
    <property type="match status" value="1"/>
</dbReference>
<sequence length="976" mass="111489">MKQKLDTTIKDNILLKERVDVLSKDNSEIMQVVLETNAHLTERFDAVSEETQTIKNILNNLLEERDCDVHIPNNNEQNENEMGRSSVSDHILLRDNQKNIHIKTHGDKKLSTKFKNEKRLLQNSFTTELPAISRVAFSAQLTGGSVQLGQHQTVGYNTVLTNIGSAYDSRHNHFIVPAKGVYLLSFTGMNVWGDNIYLEMVKNGNQIALVYCSPTTNNMGSQMIVEVLEKGDVVWVRHHASGGPAQVNGSDAYNTFSGKLDAEILDSLDAESVEQEILDADEFNQHIDINIRRYKECDLELRSSTPQDSETQAPVPPADAAAVNTVNVNGEESNPMSTFYTSTPQAQAHTEILLKTAVAPVWFEDRSAMSNILLDEGSQKSFISEDLAAQLQLKPCGNSTISLSTFGNANQNVRHMDKAQITLETETGGFIPMDVLIVPRIAAPLTDYYWSIVQDHVIRGDGPTAVKSRLGYLLSGPMHTFTGEQSSTGMFNVLIQHQQEERSLEKFWDLESIGVKADELETTTMKDFNDEYETKCITYQDNRYTAKLPWRNDFNELPTNYNVTLRRTCNMIDRLKKDTNMLKMYGDIIKDQKRRGFIERVTENGNQSNRIHYIPHHAVKKDSSTTPIRIVYDCSCHESPHKASLNDCLMSVPPMLNDLTGILARFRLHKHAVTTDIEKAFLNVELDKEDRDVTRFFWLSDPSDPDSPLITYRFRVVLFGTTCSPYILNATLMKHFKLNSCKTAEILKNDLYVDNVLSSFWDEKEMLKFYRESRDLLARGGFNLRSWTSNSTELLRLAQSEKCIERDTNIKILGLRWNVNNDQISFQNNINTTTERIITKHLLTRGITGTKFINNRLWFHGPEWITDKTQWPTWSGNEIVENENIMEIPTNETSEKQHVLLTSQKRQEFGIHKIMDIERYSSLKTLIRVTAYVMRFIQNCKLARSDRTLSELTVNEIQHATLTWIQTVQKSEYHEV</sequence>
<dbReference type="InterPro" id="IPR043502">
    <property type="entry name" value="DNA/RNA_pol_sf"/>
</dbReference>
<proteinExistence type="predicted"/>
<name>A0A8B6CWK4_MYTGA</name>
<comment type="caution">
    <text evidence="2">The sequence shown here is derived from an EMBL/GenBank/DDBJ whole genome shotgun (WGS) entry which is preliminary data.</text>
</comment>
<evidence type="ECO:0000313" key="3">
    <source>
        <dbReference type="Proteomes" id="UP000596742"/>
    </source>
</evidence>